<dbReference type="RefSeq" id="XP_070915608.1">
    <property type="nucleotide sequence ID" value="XM_071059507.1"/>
</dbReference>
<dbReference type="Pfam" id="PF12937">
    <property type="entry name" value="F-box-like"/>
    <property type="match status" value="1"/>
</dbReference>
<dbReference type="PROSITE" id="PS50181">
    <property type="entry name" value="FBOX"/>
    <property type="match status" value="1"/>
</dbReference>
<dbReference type="InterPro" id="IPR011990">
    <property type="entry name" value="TPR-like_helical_dom_sf"/>
</dbReference>
<dbReference type="SUPFAM" id="SSF48452">
    <property type="entry name" value="TPR-like"/>
    <property type="match status" value="1"/>
</dbReference>
<dbReference type="CDD" id="cd09917">
    <property type="entry name" value="F-box_SF"/>
    <property type="match status" value="1"/>
</dbReference>
<dbReference type="InterPro" id="IPR032675">
    <property type="entry name" value="LRR_dom_sf"/>
</dbReference>
<dbReference type="InterPro" id="IPR001810">
    <property type="entry name" value="F-box_dom"/>
</dbReference>
<feature type="domain" description="F-box" evidence="1">
    <location>
        <begin position="251"/>
        <end position="298"/>
    </location>
</feature>
<reference evidence="2 3" key="1">
    <citation type="submission" date="2024-09" db="EMBL/GenBank/DDBJ databases">
        <title>Itraconazole resistance in Madurella fahalii resulting from another homologue of gene encoding cytochrome P450 14-alpha sterol demethylase (CYP51).</title>
        <authorList>
            <person name="Yoshioka I."/>
            <person name="Fahal A.H."/>
            <person name="Kaneko S."/>
            <person name="Yaguchi T."/>
        </authorList>
    </citation>
    <scope>NUCLEOTIDE SEQUENCE [LARGE SCALE GENOMIC DNA]</scope>
    <source>
        <strain evidence="2 3">IFM 68171</strain>
    </source>
</reference>
<dbReference type="EMBL" id="BAAFSV010000002">
    <property type="protein sequence ID" value="GAB1313877.1"/>
    <property type="molecule type" value="Genomic_DNA"/>
</dbReference>
<dbReference type="Gene3D" id="1.20.1280.50">
    <property type="match status" value="1"/>
</dbReference>
<gene>
    <name evidence="2" type="ORF">MFIFM68171_04087</name>
</gene>
<name>A0ABQ0G814_9PEZI</name>
<dbReference type="SUPFAM" id="SSF81383">
    <property type="entry name" value="F-box domain"/>
    <property type="match status" value="1"/>
</dbReference>
<evidence type="ECO:0000313" key="3">
    <source>
        <dbReference type="Proteomes" id="UP001628179"/>
    </source>
</evidence>
<comment type="caution">
    <text evidence="2">The sequence shown here is derived from an EMBL/GenBank/DDBJ whole genome shotgun (WGS) entry which is preliminary data.</text>
</comment>
<sequence length="708" mass="79125">MQTDLTLRARGVCLSARVHSPGYTIAQLSLLLPHRHNQEGDMETALGNGCKLMNEGLCAKAVAQIMTAINMCECNPAGREKTRHGKDKSCNISQCAAAVQGRDPDALYQVAKGPCACGYTWPSCTRPLHIQALDALAECLEKAKQHTSALSTALSIIRLDPASAVGYCRVAKIMRYLLKHSQNSDPAVDRSVAVILRDAGLASVDLLRGLINCFVKSGMYNTQRYRHSPNNQYHFILRRMADSLKIEDARADPCKKLPVEVLRMIFSHLDSASIVRCLRVNKQWNQVVLRDSMLWADFRLGRPQNPGRFFSRFLQKHQEITSFVIHETADFVLTGTKLNSIFYGLPRLKRLCLCSRSSLGQQPGTFGLPGRSGAKLTQLSLASLHSPAVVKQLVELTSDTLEVLDLIETGSGVDHTLGSFLFPRLKKLRITTVKTSQVAIQMELLVRATPKLEQFYLDGFNIYTASLMPLAETRDHWPCLRRIVVGRAVHSVNSSIYEDIFPPLPSSMRSIEILSLDPRIVNAALFTPTDRTLTDHSPSFPHLEVFRCSVPFEHHDLQRILEPAAEAGNLRVLELTTEPADGPTVIRQPAKDLAFIRPDKIHTLGLQNFNWASANEGYLSGFGFNGQPFIDWLECFPNLHTVAVYPGLYPNVEAFIMKLIQHPNVKAIHQDVLRGVYWDEAVKMAKKFGVELHNTPKHMPSEWPMLED</sequence>
<dbReference type="Gene3D" id="3.80.10.10">
    <property type="entry name" value="Ribonuclease Inhibitor"/>
    <property type="match status" value="1"/>
</dbReference>
<keyword evidence="3" id="KW-1185">Reference proteome</keyword>
<accession>A0ABQ0G814</accession>
<proteinExistence type="predicted"/>
<dbReference type="InterPro" id="IPR036047">
    <property type="entry name" value="F-box-like_dom_sf"/>
</dbReference>
<dbReference type="SMART" id="SM00256">
    <property type="entry name" value="FBOX"/>
    <property type="match status" value="1"/>
</dbReference>
<evidence type="ECO:0000259" key="1">
    <source>
        <dbReference type="PROSITE" id="PS50181"/>
    </source>
</evidence>
<evidence type="ECO:0000313" key="2">
    <source>
        <dbReference type="EMBL" id="GAB1313877.1"/>
    </source>
</evidence>
<dbReference type="Proteomes" id="UP001628179">
    <property type="component" value="Unassembled WGS sequence"/>
</dbReference>
<dbReference type="GeneID" id="98174830"/>
<dbReference type="SUPFAM" id="SSF52047">
    <property type="entry name" value="RNI-like"/>
    <property type="match status" value="1"/>
</dbReference>
<protein>
    <recommendedName>
        <fullName evidence="1">F-box domain-containing protein</fullName>
    </recommendedName>
</protein>
<organism evidence="2 3">
    <name type="scientific">Madurella fahalii</name>
    <dbReference type="NCBI Taxonomy" id="1157608"/>
    <lineage>
        <taxon>Eukaryota</taxon>
        <taxon>Fungi</taxon>
        <taxon>Dikarya</taxon>
        <taxon>Ascomycota</taxon>
        <taxon>Pezizomycotina</taxon>
        <taxon>Sordariomycetes</taxon>
        <taxon>Sordariomycetidae</taxon>
        <taxon>Sordariales</taxon>
        <taxon>Sordariales incertae sedis</taxon>
        <taxon>Madurella</taxon>
    </lineage>
</organism>